<dbReference type="RefSeq" id="WP_344021926.1">
    <property type="nucleotide sequence ID" value="NZ_BAAAJK010000008.1"/>
</dbReference>
<evidence type="ECO:0000313" key="1">
    <source>
        <dbReference type="EMBL" id="GAA1388531.1"/>
    </source>
</evidence>
<dbReference type="Proteomes" id="UP001501414">
    <property type="component" value="Unassembled WGS sequence"/>
</dbReference>
<keyword evidence="2" id="KW-1185">Reference proteome</keyword>
<reference evidence="1 2" key="1">
    <citation type="journal article" date="2019" name="Int. J. Syst. Evol. Microbiol.">
        <title>The Global Catalogue of Microorganisms (GCM) 10K type strain sequencing project: providing services to taxonomists for standard genome sequencing and annotation.</title>
        <authorList>
            <consortium name="The Broad Institute Genomics Platform"/>
            <consortium name="The Broad Institute Genome Sequencing Center for Infectious Disease"/>
            <person name="Wu L."/>
            <person name="Ma J."/>
        </authorList>
    </citation>
    <scope>NUCLEOTIDE SEQUENCE [LARGE SCALE GENOMIC DNA]</scope>
    <source>
        <strain evidence="1 2">JCM 11896</strain>
    </source>
</reference>
<comment type="caution">
    <text evidence="1">The sequence shown here is derived from an EMBL/GenBank/DDBJ whole genome shotgun (WGS) entry which is preliminary data.</text>
</comment>
<evidence type="ECO:0000313" key="2">
    <source>
        <dbReference type="Proteomes" id="UP001501414"/>
    </source>
</evidence>
<name>A0ABN1XX62_9PSEU</name>
<dbReference type="EMBL" id="BAAAJK010000008">
    <property type="protein sequence ID" value="GAA1388531.1"/>
    <property type="molecule type" value="Genomic_DNA"/>
</dbReference>
<sequence>MGDNSRYDRYAHRVDAETEAEASALRVVAGLVEGGVPPIPDRVVAGRVAGILRAAAAELSAGRPVPLQLRRTVRWTADALRAQLDPRTSRER</sequence>
<gene>
    <name evidence="1" type="ORF">GCM10009613_26000</name>
</gene>
<protein>
    <submittedName>
        <fullName evidence="1">Uncharacterized protein</fullName>
    </submittedName>
</protein>
<organism evidence="1 2">
    <name type="scientific">Pseudonocardia kongjuensis</name>
    <dbReference type="NCBI Taxonomy" id="102227"/>
    <lineage>
        <taxon>Bacteria</taxon>
        <taxon>Bacillati</taxon>
        <taxon>Actinomycetota</taxon>
        <taxon>Actinomycetes</taxon>
        <taxon>Pseudonocardiales</taxon>
        <taxon>Pseudonocardiaceae</taxon>
        <taxon>Pseudonocardia</taxon>
    </lineage>
</organism>
<proteinExistence type="predicted"/>
<accession>A0ABN1XX62</accession>